<dbReference type="PATRIC" id="fig|1178515.4.peg.4138"/>
<gene>
    <name evidence="1" type="ORF">SY83_20450</name>
</gene>
<dbReference type="RefSeq" id="WP_068609907.1">
    <property type="nucleotide sequence ID" value="NZ_CP011388.1"/>
</dbReference>
<dbReference type="STRING" id="1178515.SY83_20450"/>
<evidence type="ECO:0000313" key="2">
    <source>
        <dbReference type="Proteomes" id="UP000076927"/>
    </source>
</evidence>
<dbReference type="OrthoDB" id="2629334at2"/>
<proteinExistence type="predicted"/>
<evidence type="ECO:0000313" key="1">
    <source>
        <dbReference type="EMBL" id="ANE48265.1"/>
    </source>
</evidence>
<name>A0A172TMH3_9BACL</name>
<dbReference type="AlphaFoldDB" id="A0A172TMH3"/>
<dbReference type="KEGG" id="pswu:SY83_20450"/>
<dbReference type="Proteomes" id="UP000076927">
    <property type="component" value="Chromosome"/>
</dbReference>
<dbReference type="EMBL" id="CP011388">
    <property type="protein sequence ID" value="ANE48265.1"/>
    <property type="molecule type" value="Genomic_DNA"/>
</dbReference>
<reference evidence="1 2" key="1">
    <citation type="submission" date="2015-01" db="EMBL/GenBank/DDBJ databases">
        <title>Paenibacillus swuensis/DY6/whole genome sequencing.</title>
        <authorList>
            <person name="Kim M.K."/>
            <person name="Srinivasan S."/>
            <person name="Lee J.-J."/>
        </authorList>
    </citation>
    <scope>NUCLEOTIDE SEQUENCE [LARGE SCALE GENOMIC DNA]</scope>
    <source>
        <strain evidence="1 2">DY6</strain>
    </source>
</reference>
<accession>A0A172TMH3</accession>
<keyword evidence="2" id="KW-1185">Reference proteome</keyword>
<sequence length="68" mass="8191">MITEEQLDHYRVEGTKLRVIRDALEENDVKGIVVAWDDDSVMLRKQNRKIVKLDRSYIYQKADEERRL</sequence>
<organism evidence="1 2">
    <name type="scientific">Paenibacillus swuensis</name>
    <dbReference type="NCBI Taxonomy" id="1178515"/>
    <lineage>
        <taxon>Bacteria</taxon>
        <taxon>Bacillati</taxon>
        <taxon>Bacillota</taxon>
        <taxon>Bacilli</taxon>
        <taxon>Bacillales</taxon>
        <taxon>Paenibacillaceae</taxon>
        <taxon>Paenibacillus</taxon>
    </lineage>
</organism>
<protein>
    <submittedName>
        <fullName evidence="1">Uncharacterized protein</fullName>
    </submittedName>
</protein>